<gene>
    <name evidence="3" type="ORF">MEG1DRAFT_03291</name>
</gene>
<feature type="domain" description="GST N-terminal" evidence="1">
    <location>
        <begin position="1"/>
        <end position="81"/>
    </location>
</feature>
<dbReference type="GO" id="GO:0004364">
    <property type="term" value="F:glutathione transferase activity"/>
    <property type="evidence" value="ECO:0007669"/>
    <property type="project" value="UniProtKB-EC"/>
</dbReference>
<dbReference type="CDD" id="cd03057">
    <property type="entry name" value="GST_N_Beta"/>
    <property type="match status" value="1"/>
</dbReference>
<evidence type="ECO:0000313" key="3">
    <source>
        <dbReference type="EMBL" id="KER02077.1"/>
    </source>
</evidence>
<dbReference type="Gene3D" id="1.20.1050.10">
    <property type="match status" value="1"/>
</dbReference>
<dbReference type="Gene3D" id="3.40.30.10">
    <property type="entry name" value="Glutaredoxin"/>
    <property type="match status" value="1"/>
</dbReference>
<dbReference type="EMBL" id="JGVH01000059">
    <property type="protein sequence ID" value="KER02077.1"/>
    <property type="molecule type" value="Genomic_DNA"/>
</dbReference>
<proteinExistence type="predicted"/>
<dbReference type="SUPFAM" id="SSF52833">
    <property type="entry name" value="Thioredoxin-like"/>
    <property type="match status" value="1"/>
</dbReference>
<evidence type="ECO:0000313" key="4">
    <source>
        <dbReference type="Proteomes" id="UP000028002"/>
    </source>
</evidence>
<reference evidence="3 4" key="1">
    <citation type="submission" date="2014-03" db="EMBL/GenBank/DDBJ databases">
        <title>Draft Genome of Photorhabdus temperata Meg1.</title>
        <authorList>
            <person name="Hurst S.G.IV."/>
            <person name="Morris K."/>
            <person name="Thomas K."/>
            <person name="Tisa L.S."/>
        </authorList>
    </citation>
    <scope>NUCLEOTIDE SEQUENCE [LARGE SCALE GENOMIC DNA]</scope>
    <source>
        <strain evidence="3 4">Meg1</strain>
    </source>
</reference>
<dbReference type="Proteomes" id="UP000028002">
    <property type="component" value="Unassembled WGS sequence"/>
</dbReference>
<evidence type="ECO:0000259" key="2">
    <source>
        <dbReference type="PROSITE" id="PS50405"/>
    </source>
</evidence>
<feature type="domain" description="GST C-terminal" evidence="2">
    <location>
        <begin position="87"/>
        <end position="201"/>
    </location>
</feature>
<dbReference type="Pfam" id="PF13409">
    <property type="entry name" value="GST_N_2"/>
    <property type="match status" value="1"/>
</dbReference>
<dbReference type="PATRIC" id="fig|1393735.3.peg.3360"/>
<dbReference type="RefSeq" id="WP_023045581.1">
    <property type="nucleotide sequence ID" value="NZ_CAWLUD010000059.1"/>
</dbReference>
<dbReference type="SFLD" id="SFLDS00019">
    <property type="entry name" value="Glutathione_Transferase_(cytos"/>
    <property type="match status" value="1"/>
</dbReference>
<dbReference type="PANTHER" id="PTHR44051">
    <property type="entry name" value="GLUTATHIONE S-TRANSFERASE-RELATED"/>
    <property type="match status" value="1"/>
</dbReference>
<dbReference type="EC" id="2.5.1.18" evidence="3"/>
<organism evidence="3 4">
    <name type="scientific">Photorhabdus temperata subsp. temperata Meg1</name>
    <dbReference type="NCBI Taxonomy" id="1393735"/>
    <lineage>
        <taxon>Bacteria</taxon>
        <taxon>Pseudomonadati</taxon>
        <taxon>Pseudomonadota</taxon>
        <taxon>Gammaproteobacteria</taxon>
        <taxon>Enterobacterales</taxon>
        <taxon>Morganellaceae</taxon>
        <taxon>Photorhabdus</taxon>
    </lineage>
</organism>
<dbReference type="InterPro" id="IPR010987">
    <property type="entry name" value="Glutathione-S-Trfase_C-like"/>
</dbReference>
<dbReference type="CDD" id="cd03188">
    <property type="entry name" value="GST_C_Beta"/>
    <property type="match status" value="1"/>
</dbReference>
<dbReference type="InterPro" id="IPR036249">
    <property type="entry name" value="Thioredoxin-like_sf"/>
</dbReference>
<dbReference type="PANTHER" id="PTHR44051:SF8">
    <property type="entry name" value="GLUTATHIONE S-TRANSFERASE GSTA"/>
    <property type="match status" value="1"/>
</dbReference>
<dbReference type="PROSITE" id="PS50404">
    <property type="entry name" value="GST_NTER"/>
    <property type="match status" value="1"/>
</dbReference>
<comment type="caution">
    <text evidence="3">The sequence shown here is derived from an EMBL/GenBank/DDBJ whole genome shotgun (WGS) entry which is preliminary data.</text>
</comment>
<protein>
    <submittedName>
        <fullName evidence="3">Glutathione S-transferase</fullName>
        <ecNumber evidence="3">2.5.1.18</ecNumber>
    </submittedName>
</protein>
<dbReference type="InterPro" id="IPR004046">
    <property type="entry name" value="GST_C"/>
</dbReference>
<accession>A0A081RTS4</accession>
<name>A0A081RTS4_PHOTE</name>
<dbReference type="InterPro" id="IPR036282">
    <property type="entry name" value="Glutathione-S-Trfase_C_sf"/>
</dbReference>
<dbReference type="InterPro" id="IPR004045">
    <property type="entry name" value="Glutathione_S-Trfase_N"/>
</dbReference>
<dbReference type="Pfam" id="PF00043">
    <property type="entry name" value="GST_C"/>
    <property type="match status" value="1"/>
</dbReference>
<dbReference type="NCBIfam" id="NF007831">
    <property type="entry name" value="PRK10542.1"/>
    <property type="match status" value="1"/>
</dbReference>
<sequence length="201" mass="22629">MKLYYQPGTCSLSPHIILREAGLDFSVIKVDLKTKKTENGDDFLAVNPKGQVPTLLLDNNEILTEGSVIVQYIADQKPERKLIAPAGTMERYHQLECLSYISSEIHKGYSPLFLPGTPDNYRPVAINYLLKKFNYIDEILAKQPYIAGDNFTVADAYLFTVSNWAPLVQLDLSSLIHLKAYQEKIAERPNVRDALKAEGLI</sequence>
<dbReference type="InterPro" id="IPR040079">
    <property type="entry name" value="Glutathione_S-Trfase"/>
</dbReference>
<dbReference type="AlphaFoldDB" id="A0A081RTS4"/>
<dbReference type="PROSITE" id="PS50405">
    <property type="entry name" value="GST_CTER"/>
    <property type="match status" value="1"/>
</dbReference>
<evidence type="ECO:0000259" key="1">
    <source>
        <dbReference type="PROSITE" id="PS50404"/>
    </source>
</evidence>
<dbReference type="SFLD" id="SFLDG00358">
    <property type="entry name" value="Main_(cytGST)"/>
    <property type="match status" value="1"/>
</dbReference>
<keyword evidence="3" id="KW-0808">Transferase</keyword>
<dbReference type="SUPFAM" id="SSF47616">
    <property type="entry name" value="GST C-terminal domain-like"/>
    <property type="match status" value="1"/>
</dbReference>
<dbReference type="SFLD" id="SFLDG01150">
    <property type="entry name" value="Main.1:_Beta-like"/>
    <property type="match status" value="1"/>
</dbReference>